<sequence>MERDIRDLFSKDDVDKMKIPKNHREDFVKKLEENQPKKERRKSYKLLKIVASFLLIITCVFVYKNTVASPQKSAIEIQMQAIEKDYLSSIDKEWNSFKEIAKDTFLIKKYEEKLKESKADYQKITKQLTAFPNNINVLQSLIDNLQRRLQLIKDIKEHINELNQKNISNETIYI</sequence>
<evidence type="ECO:0000256" key="2">
    <source>
        <dbReference type="SAM" id="Phobius"/>
    </source>
</evidence>
<protein>
    <recommendedName>
        <fullName evidence="5">Anti-sigma factor</fullName>
    </recommendedName>
</protein>
<reference evidence="4" key="1">
    <citation type="submission" date="2016-02" db="EMBL/GenBank/DDBJ databases">
        <authorList>
            <person name="Shin S.-K."/>
            <person name="Yi H."/>
            <person name="Kim E."/>
        </authorList>
    </citation>
    <scope>NUCLEOTIDE SEQUENCE [LARGE SCALE GENOMIC DNA]</scope>
    <source>
        <strain evidence="4">LPB0003</strain>
    </source>
</reference>
<proteinExistence type="predicted"/>
<evidence type="ECO:0000256" key="1">
    <source>
        <dbReference type="SAM" id="Coils"/>
    </source>
</evidence>
<feature type="transmembrane region" description="Helical" evidence="2">
    <location>
        <begin position="46"/>
        <end position="63"/>
    </location>
</feature>
<evidence type="ECO:0008006" key="5">
    <source>
        <dbReference type="Google" id="ProtNLM"/>
    </source>
</evidence>
<keyword evidence="2" id="KW-0472">Membrane</keyword>
<dbReference type="EMBL" id="LSFM01000023">
    <property type="protein sequence ID" value="OBY62470.1"/>
    <property type="molecule type" value="Genomic_DNA"/>
</dbReference>
<evidence type="ECO:0000313" key="4">
    <source>
        <dbReference type="Proteomes" id="UP000092584"/>
    </source>
</evidence>
<accession>A0A1B8TS73</accession>
<dbReference type="STRING" id="1774273.LPB03_09895"/>
<organism evidence="3 4">
    <name type="scientific">Polaribacter vadi</name>
    <dbReference type="NCBI Taxonomy" id="1774273"/>
    <lineage>
        <taxon>Bacteria</taxon>
        <taxon>Pseudomonadati</taxon>
        <taxon>Bacteroidota</taxon>
        <taxon>Flavobacteriia</taxon>
        <taxon>Flavobacteriales</taxon>
        <taxon>Flavobacteriaceae</taxon>
    </lineage>
</organism>
<keyword evidence="2" id="KW-0812">Transmembrane</keyword>
<gene>
    <name evidence="3" type="ORF">LPB3_09905</name>
</gene>
<keyword evidence="1" id="KW-0175">Coiled coil</keyword>
<name>A0A1B8TS73_9FLAO</name>
<evidence type="ECO:0000313" key="3">
    <source>
        <dbReference type="EMBL" id="OBY62470.1"/>
    </source>
</evidence>
<dbReference type="AlphaFoldDB" id="A0A1B8TS73"/>
<keyword evidence="4" id="KW-1185">Reference proteome</keyword>
<dbReference type="KEGG" id="pob:LPB03_09895"/>
<feature type="coiled-coil region" evidence="1">
    <location>
        <begin position="107"/>
        <end position="165"/>
    </location>
</feature>
<dbReference type="Proteomes" id="UP000092584">
    <property type="component" value="Unassembled WGS sequence"/>
</dbReference>
<comment type="caution">
    <text evidence="3">The sequence shown here is derived from an EMBL/GenBank/DDBJ whole genome shotgun (WGS) entry which is preliminary data.</text>
</comment>
<dbReference type="OrthoDB" id="1435895at2"/>
<dbReference type="RefSeq" id="WP_065319457.1">
    <property type="nucleotide sequence ID" value="NZ_CP017477.1"/>
</dbReference>
<keyword evidence="2" id="KW-1133">Transmembrane helix</keyword>